<dbReference type="GO" id="GO:0005811">
    <property type="term" value="C:lipid droplet"/>
    <property type="evidence" value="ECO:0007669"/>
    <property type="project" value="TreeGrafter"/>
</dbReference>
<dbReference type="Proteomes" id="UP001244011">
    <property type="component" value="Unassembled WGS sequence"/>
</dbReference>
<dbReference type="InterPro" id="IPR057326">
    <property type="entry name" value="KR_dom"/>
</dbReference>
<dbReference type="SMART" id="SM00822">
    <property type="entry name" value="PKS_KR"/>
    <property type="match status" value="1"/>
</dbReference>
<keyword evidence="7" id="KW-1185">Reference proteome</keyword>
<keyword evidence="3" id="KW-0560">Oxidoreductase</keyword>
<feature type="domain" description="Ketoreductase" evidence="5">
    <location>
        <begin position="8"/>
        <end position="191"/>
    </location>
</feature>
<evidence type="ECO:0000259" key="5">
    <source>
        <dbReference type="SMART" id="SM00822"/>
    </source>
</evidence>
<evidence type="ECO:0000256" key="4">
    <source>
        <dbReference type="RuleBase" id="RU000363"/>
    </source>
</evidence>
<dbReference type="InterPro" id="IPR036291">
    <property type="entry name" value="NAD(P)-bd_dom_sf"/>
</dbReference>
<organism evidence="6 7">
    <name type="scientific">Phialemonium atrogriseum</name>
    <dbReference type="NCBI Taxonomy" id="1093897"/>
    <lineage>
        <taxon>Eukaryota</taxon>
        <taxon>Fungi</taxon>
        <taxon>Dikarya</taxon>
        <taxon>Ascomycota</taxon>
        <taxon>Pezizomycotina</taxon>
        <taxon>Sordariomycetes</taxon>
        <taxon>Sordariomycetidae</taxon>
        <taxon>Cephalothecales</taxon>
        <taxon>Cephalothecaceae</taxon>
        <taxon>Phialemonium</taxon>
    </lineage>
</organism>
<dbReference type="InterPro" id="IPR002347">
    <property type="entry name" value="SDR_fam"/>
</dbReference>
<evidence type="ECO:0000256" key="3">
    <source>
        <dbReference type="ARBA" id="ARBA00023002"/>
    </source>
</evidence>
<protein>
    <submittedName>
        <fullName evidence="6">NADPH-dependent 1-acyldihydroxyacetone phosphate reductase</fullName>
    </submittedName>
</protein>
<evidence type="ECO:0000313" key="7">
    <source>
        <dbReference type="Proteomes" id="UP001244011"/>
    </source>
</evidence>
<evidence type="ECO:0000313" key="6">
    <source>
        <dbReference type="EMBL" id="KAK1768110.1"/>
    </source>
</evidence>
<proteinExistence type="inferred from homology"/>
<evidence type="ECO:0000256" key="1">
    <source>
        <dbReference type="ARBA" id="ARBA00006484"/>
    </source>
</evidence>
<dbReference type="Pfam" id="PF00106">
    <property type="entry name" value="adh_short"/>
    <property type="match status" value="1"/>
</dbReference>
<dbReference type="FunFam" id="3.40.50.720:FF:000261">
    <property type="entry name" value="NADPH-dependent 1-acyldihydroxyacetone phosphate reductase"/>
    <property type="match status" value="1"/>
</dbReference>
<dbReference type="PRINTS" id="PR00081">
    <property type="entry name" value="GDHRDH"/>
</dbReference>
<dbReference type="PANTHER" id="PTHR44169">
    <property type="entry name" value="NADPH-DEPENDENT 1-ACYLDIHYDROXYACETONE PHOSPHATE REDUCTASE"/>
    <property type="match status" value="1"/>
</dbReference>
<dbReference type="SUPFAM" id="SSF51735">
    <property type="entry name" value="NAD(P)-binding Rossmann-fold domains"/>
    <property type="match status" value="1"/>
</dbReference>
<dbReference type="PANTHER" id="PTHR44169:SF6">
    <property type="entry name" value="NADPH-DEPENDENT 1-ACYLDIHYDROXYACETONE PHOSPHATE REDUCTASE"/>
    <property type="match status" value="1"/>
</dbReference>
<accession>A0AAJ0C0X6</accession>
<gene>
    <name evidence="6" type="ORF">QBC33DRAFT_536281</name>
</gene>
<dbReference type="GO" id="GO:0004806">
    <property type="term" value="F:triacylglycerol lipase activity"/>
    <property type="evidence" value="ECO:0007669"/>
    <property type="project" value="TreeGrafter"/>
</dbReference>
<dbReference type="Gene3D" id="3.40.50.720">
    <property type="entry name" value="NAD(P)-binding Rossmann-like Domain"/>
    <property type="match status" value="1"/>
</dbReference>
<dbReference type="PRINTS" id="PR00080">
    <property type="entry name" value="SDRFAMILY"/>
</dbReference>
<dbReference type="GO" id="GO:0006654">
    <property type="term" value="P:phosphatidic acid biosynthetic process"/>
    <property type="evidence" value="ECO:0007669"/>
    <property type="project" value="TreeGrafter"/>
</dbReference>
<dbReference type="RefSeq" id="XP_060284323.1">
    <property type="nucleotide sequence ID" value="XM_060427696.1"/>
</dbReference>
<dbReference type="GO" id="GO:0019433">
    <property type="term" value="P:triglyceride catabolic process"/>
    <property type="evidence" value="ECO:0007669"/>
    <property type="project" value="TreeGrafter"/>
</dbReference>
<comment type="similarity">
    <text evidence="1 4">Belongs to the short-chain dehydrogenases/reductases (SDR) family.</text>
</comment>
<dbReference type="GeneID" id="85310883"/>
<evidence type="ECO:0000256" key="2">
    <source>
        <dbReference type="ARBA" id="ARBA00022857"/>
    </source>
</evidence>
<dbReference type="EMBL" id="MU839006">
    <property type="protein sequence ID" value="KAK1768110.1"/>
    <property type="molecule type" value="Genomic_DNA"/>
</dbReference>
<name>A0AAJ0C0X6_9PEZI</name>
<keyword evidence="2" id="KW-0521">NADP</keyword>
<dbReference type="CDD" id="cd05374">
    <property type="entry name" value="17beta-HSD-like_SDR_c"/>
    <property type="match status" value="1"/>
</dbReference>
<dbReference type="GO" id="GO:0005783">
    <property type="term" value="C:endoplasmic reticulum"/>
    <property type="evidence" value="ECO:0007669"/>
    <property type="project" value="TreeGrafter"/>
</dbReference>
<dbReference type="AlphaFoldDB" id="A0AAJ0C0X6"/>
<dbReference type="GO" id="GO:0000140">
    <property type="term" value="F:acylglycerone-phosphate reductase (NADP+) activity"/>
    <property type="evidence" value="ECO:0007669"/>
    <property type="project" value="TreeGrafter"/>
</dbReference>
<dbReference type="PROSITE" id="PS00061">
    <property type="entry name" value="ADH_SHORT"/>
    <property type="match status" value="1"/>
</dbReference>
<sequence>MGPRPGQKTVLITGCTPGGIGHALALEFHAKGLHVIATARRTEVLTEMAEMGMSTVALDVTKADSIKACHEEVAKITGGKLNILVNNAGRTHTIPATDIDMDDVRETFETNVFGVMAMCQAFADQLIAARGLIVNIASLAAVSPYVFGSVYCASKGAVASFSRTLRAELRPFGVGVLVAMAGTVKSNIASHAHRRLPPGSLYERVGDAFERRLTYSQQSASMGTAEYAERLVGRALAAEAPVSALRAWFWRPDWFWCGGMASLVWLGHTLGEWVMDEVVYRMFGLYKLEVILKQEAAQKKLE</sequence>
<comment type="caution">
    <text evidence="6">The sequence shown here is derived from an EMBL/GenBank/DDBJ whole genome shotgun (WGS) entry which is preliminary data.</text>
</comment>
<dbReference type="InterPro" id="IPR020904">
    <property type="entry name" value="Sc_DH/Rdtase_CS"/>
</dbReference>
<reference evidence="6" key="1">
    <citation type="submission" date="2023-06" db="EMBL/GenBank/DDBJ databases">
        <title>Genome-scale phylogeny and comparative genomics of the fungal order Sordariales.</title>
        <authorList>
            <consortium name="Lawrence Berkeley National Laboratory"/>
            <person name="Hensen N."/>
            <person name="Bonometti L."/>
            <person name="Westerberg I."/>
            <person name="Brannstrom I.O."/>
            <person name="Guillou S."/>
            <person name="Cros-Aarteil S."/>
            <person name="Calhoun S."/>
            <person name="Haridas S."/>
            <person name="Kuo A."/>
            <person name="Mondo S."/>
            <person name="Pangilinan J."/>
            <person name="Riley R."/>
            <person name="Labutti K."/>
            <person name="Andreopoulos B."/>
            <person name="Lipzen A."/>
            <person name="Chen C."/>
            <person name="Yanf M."/>
            <person name="Daum C."/>
            <person name="Ng V."/>
            <person name="Clum A."/>
            <person name="Steindorff A."/>
            <person name="Ohm R."/>
            <person name="Martin F."/>
            <person name="Silar P."/>
            <person name="Natvig D."/>
            <person name="Lalanne C."/>
            <person name="Gautier V."/>
            <person name="Ament-Velasquez S.L."/>
            <person name="Kruys A."/>
            <person name="Hutchinson M.I."/>
            <person name="Powell A.J."/>
            <person name="Barry K."/>
            <person name="Miller A.N."/>
            <person name="Grigoriev I.V."/>
            <person name="Debuchy R."/>
            <person name="Gladieux P."/>
            <person name="Thoren M.H."/>
            <person name="Johannesson H."/>
        </authorList>
    </citation>
    <scope>NUCLEOTIDE SEQUENCE</scope>
    <source>
        <strain evidence="6">8032-3</strain>
    </source>
</reference>